<keyword evidence="3" id="KW-1185">Reference proteome</keyword>
<protein>
    <submittedName>
        <fullName evidence="4">DUF1766-domain-containing protein</fullName>
    </submittedName>
</protein>
<dbReference type="InterPro" id="IPR018306">
    <property type="entry name" value="Phage_T5_Orf172_DNA-bd"/>
</dbReference>
<dbReference type="RefSeq" id="XP_033459682.1">
    <property type="nucleotide sequence ID" value="XM_033604789.1"/>
</dbReference>
<dbReference type="Pfam" id="PF10544">
    <property type="entry name" value="T5orf172"/>
    <property type="match status" value="1"/>
</dbReference>
<sequence>MPIQFASAPEALLGRNDSKNAATTCKGITSSGRPCRRALAVARATTFQNHAGNGVWLYCWQHKDQAGAEVGEEYEEDVAKGSRGRRSTELEPLQERTSLDTLVQRLGIHDTPQEESQQRRARKDAGRLRPAREDRHSRQVYTQDEAIVYNAPQVGQTRPKPRPRPKQQPSFWQSLCCIVDNDDYLEVVRHRKRTEQNMPLQSVVDVQPTPRPAMIQSPSSLPSRTNPTPGGDGRRSSRPNTSRRYSSRTEQLFSIIPANLPPQTASSLLAELVKPISPNDEEGYIYIFWLTPQSKQVPTTSTARSLLAPPVSLERPRSHHRRISDVMTEYSFSGSAEETAGEDVVMLKIGRANNVTRRMHEWQRQCGYELNLVRWYPYIPTSSPSPQPSPERHGQSQPQHNRRQSGLVRKVPFVKRVERLVHLELAQKQAKSQCEACGREHREWFEVKASQKAVKDVDDCVRRWVEWAERKRDAELGGTK</sequence>
<feature type="region of interest" description="Disordered" evidence="1">
    <location>
        <begin position="106"/>
        <end position="169"/>
    </location>
</feature>
<feature type="region of interest" description="Disordered" evidence="1">
    <location>
        <begin position="198"/>
        <end position="248"/>
    </location>
</feature>
<feature type="domain" description="Bacteriophage T5 Orf172 DNA-binding" evidence="2">
    <location>
        <begin position="339"/>
        <end position="464"/>
    </location>
</feature>
<dbReference type="OrthoDB" id="2417614at2759"/>
<reference evidence="4" key="3">
    <citation type="submission" date="2025-08" db="UniProtKB">
        <authorList>
            <consortium name="RefSeq"/>
        </authorList>
    </citation>
    <scope>IDENTIFICATION</scope>
    <source>
        <strain evidence="4">CBS 342.82</strain>
    </source>
</reference>
<accession>A0A6J3M3P2</accession>
<reference evidence="4" key="2">
    <citation type="submission" date="2020-04" db="EMBL/GenBank/DDBJ databases">
        <authorList>
            <consortium name="NCBI Genome Project"/>
        </authorList>
    </citation>
    <scope>NUCLEOTIDE SEQUENCE</scope>
    <source>
        <strain evidence="4">CBS 342.82</strain>
    </source>
</reference>
<name>A0A6J3M3P2_9PEZI</name>
<organism evidence="4">
    <name type="scientific">Dissoconium aciculare CBS 342.82</name>
    <dbReference type="NCBI Taxonomy" id="1314786"/>
    <lineage>
        <taxon>Eukaryota</taxon>
        <taxon>Fungi</taxon>
        <taxon>Dikarya</taxon>
        <taxon>Ascomycota</taxon>
        <taxon>Pezizomycotina</taxon>
        <taxon>Dothideomycetes</taxon>
        <taxon>Dothideomycetidae</taxon>
        <taxon>Mycosphaerellales</taxon>
        <taxon>Dissoconiaceae</taxon>
        <taxon>Dissoconium</taxon>
    </lineage>
</organism>
<dbReference type="PANTHER" id="PTHR28094">
    <property type="entry name" value="MEIOTICALLY UP-REGULATED GENE 113 PROTEIN"/>
    <property type="match status" value="1"/>
</dbReference>
<feature type="compositionally biased region" description="Polar residues" evidence="1">
    <location>
        <begin position="238"/>
        <end position="248"/>
    </location>
</feature>
<gene>
    <name evidence="4" type="ORF">K489DRAFT_380016</name>
</gene>
<feature type="region of interest" description="Disordered" evidence="1">
    <location>
        <begin position="381"/>
        <end position="408"/>
    </location>
</feature>
<dbReference type="Proteomes" id="UP000504637">
    <property type="component" value="Unplaced"/>
</dbReference>
<dbReference type="PANTHER" id="PTHR28094:SF2">
    <property type="entry name" value="BACTERIOPHAGE T5 ORF172 DNA-BINDING DOMAIN-CONTAINING PROTEIN"/>
    <property type="match status" value="1"/>
</dbReference>
<dbReference type="InterPro" id="IPR053006">
    <property type="entry name" value="Meiosis_regulatory"/>
</dbReference>
<feature type="compositionally biased region" description="Basic and acidic residues" evidence="1">
    <location>
        <begin position="107"/>
        <end position="137"/>
    </location>
</feature>
<dbReference type="AlphaFoldDB" id="A0A6J3M3P2"/>
<dbReference type="GeneID" id="54362589"/>
<dbReference type="SMART" id="SM00974">
    <property type="entry name" value="T5orf172"/>
    <property type="match status" value="1"/>
</dbReference>
<evidence type="ECO:0000259" key="2">
    <source>
        <dbReference type="SMART" id="SM00974"/>
    </source>
</evidence>
<feature type="compositionally biased region" description="Polar residues" evidence="1">
    <location>
        <begin position="216"/>
        <end position="228"/>
    </location>
</feature>
<reference evidence="4" key="1">
    <citation type="submission" date="2020-01" db="EMBL/GenBank/DDBJ databases">
        <authorList>
            <consortium name="DOE Joint Genome Institute"/>
            <person name="Haridas S."/>
            <person name="Albert R."/>
            <person name="Binder M."/>
            <person name="Bloem J."/>
            <person name="Labutti K."/>
            <person name="Salamov A."/>
            <person name="Andreopoulos B."/>
            <person name="Baker S.E."/>
            <person name="Barry K."/>
            <person name="Bills G."/>
            <person name="Bluhm B.H."/>
            <person name="Cannon C."/>
            <person name="Castanera R."/>
            <person name="Culley D.E."/>
            <person name="Daum C."/>
            <person name="Ezra D."/>
            <person name="Gonzalez J.B."/>
            <person name="Henrissat B."/>
            <person name="Kuo A."/>
            <person name="Liang C."/>
            <person name="Lipzen A."/>
            <person name="Lutzoni F."/>
            <person name="Magnuson J."/>
            <person name="Mondo S."/>
            <person name="Nolan M."/>
            <person name="Ohm R."/>
            <person name="Pangilinan J."/>
            <person name="Park H.-J."/>
            <person name="Ramirez L."/>
            <person name="Alfaro M."/>
            <person name="Sun H."/>
            <person name="Tritt A."/>
            <person name="Yoshinaga Y."/>
            <person name="Zwiers L.-H."/>
            <person name="Turgeon B.G."/>
            <person name="Goodwin S.B."/>
            <person name="Spatafora J.W."/>
            <person name="Crous P.W."/>
            <person name="Grigoriev I.V."/>
        </authorList>
    </citation>
    <scope>NUCLEOTIDE SEQUENCE</scope>
    <source>
        <strain evidence="4">CBS 342.82</strain>
    </source>
</reference>
<evidence type="ECO:0000256" key="1">
    <source>
        <dbReference type="SAM" id="MobiDB-lite"/>
    </source>
</evidence>
<proteinExistence type="predicted"/>
<evidence type="ECO:0000313" key="4">
    <source>
        <dbReference type="RefSeq" id="XP_033459682.1"/>
    </source>
</evidence>
<evidence type="ECO:0000313" key="3">
    <source>
        <dbReference type="Proteomes" id="UP000504637"/>
    </source>
</evidence>